<feature type="transmembrane region" description="Helical" evidence="9">
    <location>
        <begin position="155"/>
        <end position="180"/>
    </location>
</feature>
<keyword evidence="9" id="KW-1133">Transmembrane helix</keyword>
<dbReference type="Gene3D" id="3.40.50.80">
    <property type="entry name" value="Nucleotide-binding domain of ferredoxin-NADP reductase (FNR) module"/>
    <property type="match status" value="1"/>
</dbReference>
<dbReference type="eggNOG" id="COG4097">
    <property type="taxonomic scope" value="Bacteria"/>
</dbReference>
<dbReference type="RefSeq" id="WP_023511603.1">
    <property type="nucleotide sequence ID" value="NZ_AWTC01000023.1"/>
</dbReference>
<dbReference type="GO" id="GO:0046872">
    <property type="term" value="F:metal ion binding"/>
    <property type="evidence" value="ECO:0007669"/>
    <property type="project" value="UniProtKB-KW"/>
</dbReference>
<evidence type="ECO:0000256" key="5">
    <source>
        <dbReference type="ARBA" id="ARBA00022827"/>
    </source>
</evidence>
<keyword evidence="12" id="KW-1185">Reference proteome</keyword>
<evidence type="ECO:0000256" key="7">
    <source>
        <dbReference type="ARBA" id="ARBA00023004"/>
    </source>
</evidence>
<dbReference type="InterPro" id="IPR039261">
    <property type="entry name" value="FNR_nucleotide-bd"/>
</dbReference>
<dbReference type="InterPro" id="IPR017938">
    <property type="entry name" value="Riboflavin_synthase-like_b-brl"/>
</dbReference>
<keyword evidence="2" id="KW-0285">Flavoprotein</keyword>
<organism evidence="11 12">
    <name type="scientific">Sporolactobacillus laevolacticus DSM 442</name>
    <dbReference type="NCBI Taxonomy" id="1395513"/>
    <lineage>
        <taxon>Bacteria</taxon>
        <taxon>Bacillati</taxon>
        <taxon>Bacillota</taxon>
        <taxon>Bacilli</taxon>
        <taxon>Bacillales</taxon>
        <taxon>Sporolactobacillaceae</taxon>
        <taxon>Sporolactobacillus</taxon>
    </lineage>
</organism>
<dbReference type="GO" id="GO:0050660">
    <property type="term" value="F:flavin adenine dinucleotide binding"/>
    <property type="evidence" value="ECO:0007669"/>
    <property type="project" value="TreeGrafter"/>
</dbReference>
<dbReference type="InterPro" id="IPR017927">
    <property type="entry name" value="FAD-bd_FR_type"/>
</dbReference>
<keyword evidence="9" id="KW-0812">Transmembrane</keyword>
<dbReference type="Gene3D" id="2.40.30.10">
    <property type="entry name" value="Translation factors"/>
    <property type="match status" value="1"/>
</dbReference>
<sequence>MFRRLMRTMILLVYLLSPLPAIFIVYKANPPAYQTPKDLLPMVIGAIAYTWLLAELVISARPKFLERFFGLNHFYKFHGSAALVAIVLSFLHKQLEEAIWSSYLQTVRQLGDLALILFLVLAGLSLIFMTDLIIRKINVLHFIRNWLEKKHILDFKYNVWIHNLNVIAIVLVFLHVFYFSAFYRKNFWICGVYTLYFFIAFGSYFYHKVLKIKHAKRHPYTLIQITPESPMIHTFVFKRERGNVPHYKAGQFVFIRMLGAGISEEEHPFSITSNPNDRRYLSVTVKSIGDYTSFIPKVPLGTRAIIEGPYGILGNSVYHTKSDLVLIAGGIGITPMLSILKDLCHRNRKRRVILFWNVPSTKDLISKNVFNYLIEQMPKFTFVPILSREPNNNGESGHLNREKIVRYLSERRFRIKRTHYIICGPSRMMDSAVKTLRGLKVHKKKIHFENFSM</sequence>
<dbReference type="EMBL" id="AWTC01000023">
    <property type="protein sequence ID" value="EST10469.1"/>
    <property type="molecule type" value="Genomic_DNA"/>
</dbReference>
<accession>V6J133</accession>
<keyword evidence="9" id="KW-0472">Membrane</keyword>
<comment type="caution">
    <text evidence="11">The sequence shown here is derived from an EMBL/GenBank/DDBJ whole genome shotgun (WGS) entry which is preliminary data.</text>
</comment>
<dbReference type="InterPro" id="IPR013112">
    <property type="entry name" value="FAD-bd_8"/>
</dbReference>
<dbReference type="Pfam" id="PF00175">
    <property type="entry name" value="NAD_binding_1"/>
    <property type="match status" value="1"/>
</dbReference>
<feature type="transmembrane region" description="Helical" evidence="9">
    <location>
        <begin position="186"/>
        <end position="207"/>
    </location>
</feature>
<dbReference type="Pfam" id="PF08022">
    <property type="entry name" value="FAD_binding_8"/>
    <property type="match status" value="1"/>
</dbReference>
<dbReference type="AlphaFoldDB" id="V6J133"/>
<protein>
    <recommendedName>
        <fullName evidence="10">FAD-binding FR-type domain-containing protein</fullName>
    </recommendedName>
</protein>
<dbReference type="GO" id="GO:0016491">
    <property type="term" value="F:oxidoreductase activity"/>
    <property type="evidence" value="ECO:0007669"/>
    <property type="project" value="UniProtKB-KW"/>
</dbReference>
<evidence type="ECO:0000256" key="9">
    <source>
        <dbReference type="SAM" id="Phobius"/>
    </source>
</evidence>
<dbReference type="PANTHER" id="PTHR47354">
    <property type="entry name" value="NADH OXIDOREDUCTASE HCR"/>
    <property type="match status" value="1"/>
</dbReference>
<dbReference type="SUPFAM" id="SSF63380">
    <property type="entry name" value="Riboflavin synthase domain-like"/>
    <property type="match status" value="1"/>
</dbReference>
<evidence type="ECO:0000256" key="6">
    <source>
        <dbReference type="ARBA" id="ARBA00023002"/>
    </source>
</evidence>
<proteinExistence type="predicted"/>
<name>V6J133_9BACL</name>
<dbReference type="SUPFAM" id="SSF52343">
    <property type="entry name" value="Ferredoxin reductase-like, C-terminal NADP-linked domain"/>
    <property type="match status" value="1"/>
</dbReference>
<evidence type="ECO:0000256" key="3">
    <source>
        <dbReference type="ARBA" id="ARBA00022714"/>
    </source>
</evidence>
<dbReference type="PRINTS" id="PR00410">
    <property type="entry name" value="PHEHYDRXLASE"/>
</dbReference>
<keyword evidence="6" id="KW-0560">Oxidoreductase</keyword>
<evidence type="ECO:0000313" key="11">
    <source>
        <dbReference type="EMBL" id="EST10469.1"/>
    </source>
</evidence>
<feature type="transmembrane region" description="Helical" evidence="9">
    <location>
        <begin position="113"/>
        <end position="134"/>
    </location>
</feature>
<dbReference type="PANTHER" id="PTHR47354:SF8">
    <property type="entry name" value="1,2-PHENYLACETYL-COA EPOXIDASE, SUBUNIT E"/>
    <property type="match status" value="1"/>
</dbReference>
<keyword evidence="7" id="KW-0408">Iron</keyword>
<dbReference type="PATRIC" id="fig|1395513.3.peg.3456"/>
<dbReference type="OrthoDB" id="573132at2"/>
<dbReference type="InterPro" id="IPR050415">
    <property type="entry name" value="MRET"/>
</dbReference>
<evidence type="ECO:0000256" key="1">
    <source>
        <dbReference type="ARBA" id="ARBA00001974"/>
    </source>
</evidence>
<gene>
    <name evidence="11" type="ORF">P343_17030</name>
</gene>
<dbReference type="Proteomes" id="UP000018296">
    <property type="component" value="Unassembled WGS sequence"/>
</dbReference>
<reference evidence="11 12" key="1">
    <citation type="journal article" date="2013" name="Genome Announc.">
        <title>Genome Sequence of Sporolactobacillus laevolacticus DSM442, an Efficient Polymer-Grade D-Lactate Producer from Agricultural Waste Cottonseed as a Nitrogen Source.</title>
        <authorList>
            <person name="Wang H."/>
            <person name="Wang L."/>
            <person name="Ju J."/>
            <person name="Yu B."/>
            <person name="Ma Y."/>
        </authorList>
    </citation>
    <scope>NUCLEOTIDE SEQUENCE [LARGE SCALE GENOMIC DNA]</scope>
    <source>
        <strain evidence="11 12">DSM 442</strain>
    </source>
</reference>
<dbReference type="PROSITE" id="PS51384">
    <property type="entry name" value="FAD_FR"/>
    <property type="match status" value="1"/>
</dbReference>
<feature type="transmembrane region" description="Helical" evidence="9">
    <location>
        <begin position="39"/>
        <end position="58"/>
    </location>
</feature>
<dbReference type="GO" id="GO:0051537">
    <property type="term" value="F:2 iron, 2 sulfur cluster binding"/>
    <property type="evidence" value="ECO:0007669"/>
    <property type="project" value="UniProtKB-KW"/>
</dbReference>
<keyword evidence="8" id="KW-0411">Iron-sulfur</keyword>
<evidence type="ECO:0000256" key="4">
    <source>
        <dbReference type="ARBA" id="ARBA00022723"/>
    </source>
</evidence>
<evidence type="ECO:0000259" key="10">
    <source>
        <dbReference type="PROSITE" id="PS51384"/>
    </source>
</evidence>
<evidence type="ECO:0000256" key="2">
    <source>
        <dbReference type="ARBA" id="ARBA00022630"/>
    </source>
</evidence>
<feature type="transmembrane region" description="Helical" evidence="9">
    <location>
        <begin position="74"/>
        <end position="93"/>
    </location>
</feature>
<evidence type="ECO:0000313" key="12">
    <source>
        <dbReference type="Proteomes" id="UP000018296"/>
    </source>
</evidence>
<keyword evidence="5" id="KW-0274">FAD</keyword>
<comment type="cofactor">
    <cofactor evidence="1">
        <name>FAD</name>
        <dbReference type="ChEBI" id="CHEBI:57692"/>
    </cofactor>
</comment>
<keyword evidence="4" id="KW-0479">Metal-binding</keyword>
<evidence type="ECO:0000256" key="8">
    <source>
        <dbReference type="ARBA" id="ARBA00023014"/>
    </source>
</evidence>
<dbReference type="InterPro" id="IPR001433">
    <property type="entry name" value="OxRdtase_FAD/NAD-bd"/>
</dbReference>
<keyword evidence="3" id="KW-0001">2Fe-2S</keyword>
<feature type="domain" description="FAD-binding FR-type" evidence="10">
    <location>
        <begin position="215"/>
        <end position="316"/>
    </location>
</feature>